<dbReference type="Proteomes" id="UP000242519">
    <property type="component" value="Unassembled WGS sequence"/>
</dbReference>
<evidence type="ECO:0000313" key="2">
    <source>
        <dbReference type="EMBL" id="OWO97523.1"/>
    </source>
</evidence>
<protein>
    <submittedName>
        <fullName evidence="2">Uncharacterized protein</fullName>
    </submittedName>
</protein>
<proteinExistence type="predicted"/>
<organism evidence="2 3">
    <name type="scientific">Diplocarpon coronariae</name>
    <dbReference type="NCBI Taxonomy" id="2795749"/>
    <lineage>
        <taxon>Eukaryota</taxon>
        <taxon>Fungi</taxon>
        <taxon>Dikarya</taxon>
        <taxon>Ascomycota</taxon>
        <taxon>Pezizomycotina</taxon>
        <taxon>Leotiomycetes</taxon>
        <taxon>Helotiales</taxon>
        <taxon>Drepanopezizaceae</taxon>
        <taxon>Diplocarpon</taxon>
    </lineage>
</organism>
<keyword evidence="3" id="KW-1185">Reference proteome</keyword>
<dbReference type="InParanoid" id="A0A218YS77"/>
<name>A0A218YS77_9HELO</name>
<gene>
    <name evidence="2" type="ORF">B2J93_9144</name>
</gene>
<dbReference type="AlphaFoldDB" id="A0A218YS77"/>
<accession>A0A218YS77</accession>
<reference evidence="2 3" key="1">
    <citation type="submission" date="2017-04" db="EMBL/GenBank/DDBJ databases">
        <title>Draft genome sequence of Marssonina coronaria NL1: causal agent of apple blotch.</title>
        <authorList>
            <person name="Cheng Q."/>
        </authorList>
    </citation>
    <scope>NUCLEOTIDE SEQUENCE [LARGE SCALE GENOMIC DNA]</scope>
    <source>
        <strain evidence="2 3">NL1</strain>
    </source>
</reference>
<feature type="region of interest" description="Disordered" evidence="1">
    <location>
        <begin position="74"/>
        <end position="96"/>
    </location>
</feature>
<dbReference type="EMBL" id="MZNU01000435">
    <property type="protein sequence ID" value="OWO97523.1"/>
    <property type="molecule type" value="Genomic_DNA"/>
</dbReference>
<evidence type="ECO:0000256" key="1">
    <source>
        <dbReference type="SAM" id="MobiDB-lite"/>
    </source>
</evidence>
<evidence type="ECO:0000313" key="3">
    <source>
        <dbReference type="Proteomes" id="UP000242519"/>
    </source>
</evidence>
<sequence>MALGSVSSGTPSLTQEDWAGVDLVSECSAASGGEGLSGKGIASWAWAMRPGRVFPGAGYAQVLRFSLRNTAAALQNGSARASQQHQHTQRRQRPVRPLTHHVPLAWREEETPSETPIEGTLEQYCPPTNPLSGSFHLGGHGAREANCVALMLQHTAKGRNMET</sequence>
<comment type="caution">
    <text evidence="2">The sequence shown here is derived from an EMBL/GenBank/DDBJ whole genome shotgun (WGS) entry which is preliminary data.</text>
</comment>